<dbReference type="Proteomes" id="UP000735302">
    <property type="component" value="Unassembled WGS sequence"/>
</dbReference>
<name>A0AAV4A129_9GAST</name>
<keyword evidence="2" id="KW-1185">Reference proteome</keyword>
<accession>A0AAV4A129</accession>
<sequence length="82" mass="9312">MFCSRHLVSMASHPLLLDNHRNRMVEKDRLLIGFYPSGHFLPVGGLLFTEAASERHALFPLSLAAETKGRTLRERETEAHQV</sequence>
<evidence type="ECO:0000313" key="1">
    <source>
        <dbReference type="EMBL" id="GFO00294.1"/>
    </source>
</evidence>
<reference evidence="1 2" key="1">
    <citation type="journal article" date="2021" name="Elife">
        <title>Chloroplast acquisition without the gene transfer in kleptoplastic sea slugs, Plakobranchus ocellatus.</title>
        <authorList>
            <person name="Maeda T."/>
            <person name="Takahashi S."/>
            <person name="Yoshida T."/>
            <person name="Shimamura S."/>
            <person name="Takaki Y."/>
            <person name="Nagai Y."/>
            <person name="Toyoda A."/>
            <person name="Suzuki Y."/>
            <person name="Arimoto A."/>
            <person name="Ishii H."/>
            <person name="Satoh N."/>
            <person name="Nishiyama T."/>
            <person name="Hasebe M."/>
            <person name="Maruyama T."/>
            <person name="Minagawa J."/>
            <person name="Obokata J."/>
            <person name="Shigenobu S."/>
        </authorList>
    </citation>
    <scope>NUCLEOTIDE SEQUENCE [LARGE SCALE GENOMIC DNA]</scope>
</reference>
<evidence type="ECO:0000313" key="2">
    <source>
        <dbReference type="Proteomes" id="UP000735302"/>
    </source>
</evidence>
<protein>
    <submittedName>
        <fullName evidence="1">Uncharacterized protein</fullName>
    </submittedName>
</protein>
<dbReference type="AlphaFoldDB" id="A0AAV4A129"/>
<proteinExistence type="predicted"/>
<gene>
    <name evidence="1" type="ORF">PoB_002679900</name>
</gene>
<dbReference type="EMBL" id="BLXT01003068">
    <property type="protein sequence ID" value="GFO00294.1"/>
    <property type="molecule type" value="Genomic_DNA"/>
</dbReference>
<comment type="caution">
    <text evidence="1">The sequence shown here is derived from an EMBL/GenBank/DDBJ whole genome shotgun (WGS) entry which is preliminary data.</text>
</comment>
<organism evidence="1 2">
    <name type="scientific">Plakobranchus ocellatus</name>
    <dbReference type="NCBI Taxonomy" id="259542"/>
    <lineage>
        <taxon>Eukaryota</taxon>
        <taxon>Metazoa</taxon>
        <taxon>Spiralia</taxon>
        <taxon>Lophotrochozoa</taxon>
        <taxon>Mollusca</taxon>
        <taxon>Gastropoda</taxon>
        <taxon>Heterobranchia</taxon>
        <taxon>Euthyneura</taxon>
        <taxon>Panpulmonata</taxon>
        <taxon>Sacoglossa</taxon>
        <taxon>Placobranchoidea</taxon>
        <taxon>Plakobranchidae</taxon>
        <taxon>Plakobranchus</taxon>
    </lineage>
</organism>